<reference evidence="4" key="1">
    <citation type="submission" date="2021-06" db="EMBL/GenBank/DDBJ databases">
        <authorList>
            <person name="Criscuolo A."/>
        </authorList>
    </citation>
    <scope>NUCLEOTIDE SEQUENCE</scope>
    <source>
        <strain evidence="4">CIP111600</strain>
    </source>
</reference>
<dbReference type="AlphaFoldDB" id="A0A916K2G0"/>
<feature type="domain" description="Solute-binding protein family 3/N-terminal" evidence="2">
    <location>
        <begin position="32"/>
        <end position="250"/>
    </location>
</feature>
<organism evidence="4 5">
    <name type="scientific">Paenibacillus solanacearum</name>
    <dbReference type="NCBI Taxonomy" id="2048548"/>
    <lineage>
        <taxon>Bacteria</taxon>
        <taxon>Bacillati</taxon>
        <taxon>Bacillota</taxon>
        <taxon>Bacilli</taxon>
        <taxon>Bacillales</taxon>
        <taxon>Paenibacillaceae</taxon>
        <taxon>Paenibacillus</taxon>
    </lineage>
</organism>
<evidence type="ECO:0000259" key="2">
    <source>
        <dbReference type="SMART" id="SM00062"/>
    </source>
</evidence>
<keyword evidence="5" id="KW-1185">Reference proteome</keyword>
<evidence type="ECO:0000313" key="5">
    <source>
        <dbReference type="Proteomes" id="UP000693672"/>
    </source>
</evidence>
<protein>
    <submittedName>
        <fullName evidence="4">Glutamine-binding periplasmic protein</fullName>
    </submittedName>
</protein>
<evidence type="ECO:0000259" key="3">
    <source>
        <dbReference type="SMART" id="SM00079"/>
    </source>
</evidence>
<name>A0A916K2G0_9BACL</name>
<dbReference type="RefSeq" id="WP_218093152.1">
    <property type="nucleotide sequence ID" value="NZ_CAJVAS010000014.1"/>
</dbReference>
<dbReference type="PROSITE" id="PS51257">
    <property type="entry name" value="PROKAR_LIPOPROTEIN"/>
    <property type="match status" value="1"/>
</dbReference>
<proteinExistence type="predicted"/>
<dbReference type="InterPro" id="IPR001638">
    <property type="entry name" value="Solute-binding_3/MltF_N"/>
</dbReference>
<accession>A0A916K2G0</accession>
<dbReference type="PANTHER" id="PTHR35936:SF38">
    <property type="entry name" value="GLUTAMINE-BINDING PERIPLASMIC PROTEIN"/>
    <property type="match status" value="1"/>
</dbReference>
<dbReference type="InterPro" id="IPR001320">
    <property type="entry name" value="Iontro_rcpt_C"/>
</dbReference>
<gene>
    <name evidence="4" type="primary">glnH_1</name>
    <name evidence="4" type="ORF">PAESOLCIP111_03397</name>
</gene>
<comment type="caution">
    <text evidence="4">The sequence shown here is derived from an EMBL/GenBank/DDBJ whole genome shotgun (WGS) entry which is preliminary data.</text>
</comment>
<feature type="domain" description="Ionotropic glutamate receptor C-terminal" evidence="3">
    <location>
        <begin position="32"/>
        <end position="249"/>
    </location>
</feature>
<sequence length="257" mass="28044">MKDGLRGKWMIGLFVLLAVIIATAGCTAANKTLKVGIESNFRPFTYTEGGESKGFEVELWQAISQEANLKYELVPMEQSELNKAVQAGKIDLAIAGMTVNKARKDNFVFSDPYFQTGLVILTQADSPIKGKDDLANKVIATKTGSTAYTFAGGITGIKEVRGYPDISEAYDQLKNKSVDAVIFDERNVHDFQQNGGEGKVKIAGEVLNKESYAIIAKKRSKYIGRINQAIGKVVKDGTYETLYGKWFGGKPAKLPGK</sequence>
<dbReference type="GO" id="GO:0015276">
    <property type="term" value="F:ligand-gated monoatomic ion channel activity"/>
    <property type="evidence" value="ECO:0007669"/>
    <property type="project" value="InterPro"/>
</dbReference>
<dbReference type="EMBL" id="CAJVAS010000014">
    <property type="protein sequence ID" value="CAG7632612.1"/>
    <property type="molecule type" value="Genomic_DNA"/>
</dbReference>
<dbReference type="Pfam" id="PF00497">
    <property type="entry name" value="SBP_bac_3"/>
    <property type="match status" value="1"/>
</dbReference>
<dbReference type="SMART" id="SM00062">
    <property type="entry name" value="PBPb"/>
    <property type="match status" value="1"/>
</dbReference>
<evidence type="ECO:0000313" key="4">
    <source>
        <dbReference type="EMBL" id="CAG7632612.1"/>
    </source>
</evidence>
<keyword evidence="1" id="KW-0732">Signal</keyword>
<evidence type="ECO:0000256" key="1">
    <source>
        <dbReference type="ARBA" id="ARBA00022729"/>
    </source>
</evidence>
<dbReference type="PANTHER" id="PTHR35936">
    <property type="entry name" value="MEMBRANE-BOUND LYTIC MUREIN TRANSGLYCOSYLASE F"/>
    <property type="match status" value="1"/>
</dbReference>
<dbReference type="GO" id="GO:0016020">
    <property type="term" value="C:membrane"/>
    <property type="evidence" value="ECO:0007669"/>
    <property type="project" value="InterPro"/>
</dbReference>
<dbReference type="SMART" id="SM00079">
    <property type="entry name" value="PBPe"/>
    <property type="match status" value="1"/>
</dbReference>
<dbReference type="Proteomes" id="UP000693672">
    <property type="component" value="Unassembled WGS sequence"/>
</dbReference>